<dbReference type="AlphaFoldDB" id="A0A059ZQY9"/>
<proteinExistence type="predicted"/>
<dbReference type="Gene3D" id="1.10.260.40">
    <property type="entry name" value="lambda repressor-like DNA-binding domains"/>
    <property type="match status" value="1"/>
</dbReference>
<dbReference type="KEGG" id="acz:Acaty_c0219"/>
<dbReference type="SUPFAM" id="SSF47413">
    <property type="entry name" value="lambda repressor-like DNA-binding domains"/>
    <property type="match status" value="1"/>
</dbReference>
<dbReference type="InterPro" id="IPR010982">
    <property type="entry name" value="Lambda_DNA-bd_dom_sf"/>
</dbReference>
<accession>A0A059ZQY9</accession>
<dbReference type="Proteomes" id="UP000005522">
    <property type="component" value="Chromosome"/>
</dbReference>
<gene>
    <name evidence="1" type="ORF">Acaty_c0219</name>
</gene>
<evidence type="ECO:0000313" key="1">
    <source>
        <dbReference type="EMBL" id="AIA54110.1"/>
    </source>
</evidence>
<dbReference type="EMBL" id="CP005986">
    <property type="protein sequence ID" value="AIA54110.1"/>
    <property type="molecule type" value="Genomic_DNA"/>
</dbReference>
<dbReference type="HOGENOM" id="CLU_3245759_0_0_6"/>
<evidence type="ECO:0000313" key="2">
    <source>
        <dbReference type="Proteomes" id="UP000005522"/>
    </source>
</evidence>
<organism evidence="1 2">
    <name type="scientific">Acidithiobacillus caldus (strain ATCC 51756 / DSM 8584 / KU)</name>
    <dbReference type="NCBI Taxonomy" id="637389"/>
    <lineage>
        <taxon>Bacteria</taxon>
        <taxon>Pseudomonadati</taxon>
        <taxon>Pseudomonadota</taxon>
        <taxon>Acidithiobacillia</taxon>
        <taxon>Acidithiobacillales</taxon>
        <taxon>Acidithiobacillaceae</taxon>
        <taxon>Acidithiobacillus</taxon>
    </lineage>
</organism>
<sequence>MALRLEAALGIEAEFWLRMQMTFDLREARQKELVRGVRYIAA</sequence>
<name>A0A059ZQY9_ACICK</name>
<protein>
    <submittedName>
        <fullName evidence="1">HigA protein (Antitoxin to HigB)</fullName>
    </submittedName>
</protein>
<dbReference type="GO" id="GO:0003677">
    <property type="term" value="F:DNA binding"/>
    <property type="evidence" value="ECO:0007669"/>
    <property type="project" value="InterPro"/>
</dbReference>
<reference evidence="1 2" key="1">
    <citation type="journal article" date="2009" name="J. Bacteriol.">
        <title>Draft genome sequence of the extremely acidophilic bacterium Acidithiobacillus caldus ATCC 51756 reveals metabolic versatility in the genus Acidithiobacillus.</title>
        <authorList>
            <person name="Valdes J."/>
            <person name="Quatrini R."/>
            <person name="Hallberg K."/>
            <person name="Dopson M."/>
            <person name="Valenzuela P.D."/>
            <person name="Holmes D.S."/>
        </authorList>
    </citation>
    <scope>NUCLEOTIDE SEQUENCE [LARGE SCALE GENOMIC DNA]</scope>
    <source>
        <strain evidence="2">ATCC 51756 / DSM 8584 / KU</strain>
    </source>
</reference>